<organism evidence="1 2">
    <name type="scientific">Pelobates cultripes</name>
    <name type="common">Western spadefoot toad</name>
    <dbReference type="NCBI Taxonomy" id="61616"/>
    <lineage>
        <taxon>Eukaryota</taxon>
        <taxon>Metazoa</taxon>
        <taxon>Chordata</taxon>
        <taxon>Craniata</taxon>
        <taxon>Vertebrata</taxon>
        <taxon>Euteleostomi</taxon>
        <taxon>Amphibia</taxon>
        <taxon>Batrachia</taxon>
        <taxon>Anura</taxon>
        <taxon>Pelobatoidea</taxon>
        <taxon>Pelobatidae</taxon>
        <taxon>Pelobates</taxon>
    </lineage>
</organism>
<dbReference type="AlphaFoldDB" id="A0AAD1QZL5"/>
<evidence type="ECO:0000313" key="2">
    <source>
        <dbReference type="Proteomes" id="UP001295444"/>
    </source>
</evidence>
<gene>
    <name evidence="1" type="ORF">PECUL_23A003474</name>
</gene>
<dbReference type="Proteomes" id="UP001295444">
    <property type="component" value="Chromosome 01"/>
</dbReference>
<proteinExistence type="predicted"/>
<feature type="non-terminal residue" evidence="1">
    <location>
        <position position="1"/>
    </location>
</feature>
<reference evidence="1" key="1">
    <citation type="submission" date="2022-03" db="EMBL/GenBank/DDBJ databases">
        <authorList>
            <person name="Alioto T."/>
            <person name="Alioto T."/>
            <person name="Gomez Garrido J."/>
        </authorList>
    </citation>
    <scope>NUCLEOTIDE SEQUENCE</scope>
</reference>
<evidence type="ECO:0000313" key="1">
    <source>
        <dbReference type="EMBL" id="CAH2220932.1"/>
    </source>
</evidence>
<dbReference type="EMBL" id="OW240912">
    <property type="protein sequence ID" value="CAH2220932.1"/>
    <property type="molecule type" value="Genomic_DNA"/>
</dbReference>
<accession>A0AAD1QZL5</accession>
<name>A0AAD1QZL5_PELCU</name>
<sequence>NVTYTTIHFSDNKQSADYQNVFGKSDYVNIEPANDMHYNRKKALLKMGGSVEYSDVSCTGPISNKCKSPQNITPEI</sequence>
<protein>
    <submittedName>
        <fullName evidence="1">Uncharacterized protein</fullName>
    </submittedName>
</protein>
<keyword evidence="2" id="KW-1185">Reference proteome</keyword>